<protein>
    <submittedName>
        <fullName evidence="1">Uncharacterized protein</fullName>
    </submittedName>
</protein>
<accession>A0A7W6BU04</accession>
<organism evidence="1 2">
    <name type="scientific">Sphingobium jiangsuense</name>
    <dbReference type="NCBI Taxonomy" id="870476"/>
    <lineage>
        <taxon>Bacteria</taxon>
        <taxon>Pseudomonadati</taxon>
        <taxon>Pseudomonadota</taxon>
        <taxon>Alphaproteobacteria</taxon>
        <taxon>Sphingomonadales</taxon>
        <taxon>Sphingomonadaceae</taxon>
        <taxon>Sphingobium</taxon>
    </lineage>
</organism>
<keyword evidence="2" id="KW-1185">Reference proteome</keyword>
<comment type="caution">
    <text evidence="1">The sequence shown here is derived from an EMBL/GenBank/DDBJ whole genome shotgun (WGS) entry which is preliminary data.</text>
</comment>
<dbReference type="Proteomes" id="UP000571950">
    <property type="component" value="Unassembled WGS sequence"/>
</dbReference>
<dbReference type="AlphaFoldDB" id="A0A7W6BU04"/>
<evidence type="ECO:0000313" key="1">
    <source>
        <dbReference type="EMBL" id="MBB3928778.1"/>
    </source>
</evidence>
<dbReference type="EMBL" id="JACIDT010000035">
    <property type="protein sequence ID" value="MBB3928778.1"/>
    <property type="molecule type" value="Genomic_DNA"/>
</dbReference>
<name>A0A7W6BU04_9SPHN</name>
<evidence type="ECO:0000313" key="2">
    <source>
        <dbReference type="Proteomes" id="UP000571950"/>
    </source>
</evidence>
<reference evidence="1 2" key="1">
    <citation type="submission" date="2020-08" db="EMBL/GenBank/DDBJ databases">
        <title>Genomic Encyclopedia of Type Strains, Phase IV (KMG-IV): sequencing the most valuable type-strain genomes for metagenomic binning, comparative biology and taxonomic classification.</title>
        <authorList>
            <person name="Goeker M."/>
        </authorList>
    </citation>
    <scope>NUCLEOTIDE SEQUENCE [LARGE SCALE GENOMIC DNA]</scope>
    <source>
        <strain evidence="1 2">DSM 26189</strain>
    </source>
</reference>
<gene>
    <name evidence="1" type="ORF">GGR43_004523</name>
</gene>
<sequence>ELVEENVELRASLPERDARGRFVSRKAA</sequence>
<feature type="non-terminal residue" evidence="1">
    <location>
        <position position="1"/>
    </location>
</feature>
<proteinExistence type="predicted"/>